<protein>
    <submittedName>
        <fullName evidence="1">Uncharacterized protein</fullName>
    </submittedName>
</protein>
<gene>
    <name evidence="1" type="ORF">WQE_05072</name>
</gene>
<evidence type="ECO:0000313" key="1">
    <source>
        <dbReference type="EMBL" id="EIN02179.1"/>
    </source>
</evidence>
<dbReference type="Proteomes" id="UP000004980">
    <property type="component" value="Unassembled WGS sequence"/>
</dbReference>
<name>A0ABN0FTU8_9BURK</name>
<dbReference type="EMBL" id="AKAU01000040">
    <property type="protein sequence ID" value="EIN02179.1"/>
    <property type="molecule type" value="Genomic_DNA"/>
</dbReference>
<keyword evidence="2" id="KW-1185">Reference proteome</keyword>
<accession>A0ABN0FTU8</accession>
<proteinExistence type="predicted"/>
<organism evidence="1 2">
    <name type="scientific">Paraburkholderia hospita</name>
    <dbReference type="NCBI Taxonomy" id="169430"/>
    <lineage>
        <taxon>Bacteria</taxon>
        <taxon>Pseudomonadati</taxon>
        <taxon>Pseudomonadota</taxon>
        <taxon>Betaproteobacteria</taxon>
        <taxon>Burkholderiales</taxon>
        <taxon>Burkholderiaceae</taxon>
        <taxon>Paraburkholderia</taxon>
    </lineage>
</organism>
<comment type="caution">
    <text evidence="1">The sequence shown here is derived from an EMBL/GenBank/DDBJ whole genome shotgun (WGS) entry which is preliminary data.</text>
</comment>
<sequence>MALDERERQELLGCLREHGEEALSEKDFRDVLWQLLEDVPGFEMPDDEMLEKLLGEMWERYLLMGME</sequence>
<reference evidence="1 2" key="1">
    <citation type="journal article" date="2012" name="J. Bacteriol.">
        <title>Draft Genome Sequence of the Soil Bacterium Burkholderia terrae Strain BS001, Which Interacts with Fungal Surface Structures.</title>
        <authorList>
            <person name="Nazir R."/>
            <person name="Hansen M.A."/>
            <person name="Sorensen S."/>
            <person name="van Elsas J.D."/>
        </authorList>
    </citation>
    <scope>NUCLEOTIDE SEQUENCE [LARGE SCALE GENOMIC DNA]</scope>
    <source>
        <strain evidence="1 2">BS001</strain>
    </source>
</reference>
<evidence type="ECO:0000313" key="2">
    <source>
        <dbReference type="Proteomes" id="UP000004980"/>
    </source>
</evidence>